<dbReference type="EMBL" id="LFBU01000001">
    <property type="protein sequence ID" value="KMQ76306.1"/>
    <property type="molecule type" value="Genomic_DNA"/>
</dbReference>
<dbReference type="GO" id="GO:0003677">
    <property type="term" value="F:DNA binding"/>
    <property type="evidence" value="ECO:0007669"/>
    <property type="project" value="InterPro"/>
</dbReference>
<evidence type="ECO:0000313" key="1">
    <source>
        <dbReference type="EMBL" id="KMQ76306.1"/>
    </source>
</evidence>
<name>A0A0J7JEU9_9GAMM</name>
<evidence type="ECO:0008006" key="3">
    <source>
        <dbReference type="Google" id="ProtNLM"/>
    </source>
</evidence>
<accession>A0A0J7JEU9</accession>
<organism evidence="1 2">
    <name type="scientific">Marinobacter subterrani</name>
    <dbReference type="NCBI Taxonomy" id="1658765"/>
    <lineage>
        <taxon>Bacteria</taxon>
        <taxon>Pseudomonadati</taxon>
        <taxon>Pseudomonadota</taxon>
        <taxon>Gammaproteobacteria</taxon>
        <taxon>Pseudomonadales</taxon>
        <taxon>Marinobacteraceae</taxon>
        <taxon>Marinobacter</taxon>
    </lineage>
</organism>
<dbReference type="OrthoDB" id="6302218at2"/>
<dbReference type="RefSeq" id="WP_048496298.1">
    <property type="nucleotide sequence ID" value="NZ_LFBU01000001.1"/>
</dbReference>
<reference evidence="1 2" key="1">
    <citation type="submission" date="2015-06" db="EMBL/GenBank/DDBJ databases">
        <title>Marinobacter subterrani, a genetically tractable neutrophilic iron-oxidizing strain isolated from the Soudan Iron Mine.</title>
        <authorList>
            <person name="Bonis B.M."/>
            <person name="Gralnick J.A."/>
        </authorList>
    </citation>
    <scope>NUCLEOTIDE SEQUENCE [LARGE SCALE GENOMIC DNA]</scope>
    <source>
        <strain evidence="1 2">JG233</strain>
    </source>
</reference>
<dbReference type="Gene3D" id="1.10.260.40">
    <property type="entry name" value="lambda repressor-like DNA-binding domains"/>
    <property type="match status" value="1"/>
</dbReference>
<protein>
    <recommendedName>
        <fullName evidence="3">DNA-binding protein</fullName>
    </recommendedName>
</protein>
<keyword evidence="2" id="KW-1185">Reference proteome</keyword>
<sequence length="88" mass="10337">MIRERIIEIFDVLDLTSKRMEELTGIDRYKWGNIRGKKQKVNEDYLEALNQVFPQFSFWIMTGQTIPEAGQISPEMEKARKENSLKTG</sequence>
<dbReference type="Proteomes" id="UP000036102">
    <property type="component" value="Unassembled WGS sequence"/>
</dbReference>
<dbReference type="PATRIC" id="fig|1658765.3.peg.2535"/>
<dbReference type="AlphaFoldDB" id="A0A0J7JEU9"/>
<dbReference type="InterPro" id="IPR010982">
    <property type="entry name" value="Lambda_DNA-bd_dom_sf"/>
</dbReference>
<dbReference type="STRING" id="1658765.Msub_12517"/>
<proteinExistence type="predicted"/>
<gene>
    <name evidence="1" type="ORF">Msub_12517</name>
</gene>
<evidence type="ECO:0000313" key="2">
    <source>
        <dbReference type="Proteomes" id="UP000036102"/>
    </source>
</evidence>
<comment type="caution">
    <text evidence="1">The sequence shown here is derived from an EMBL/GenBank/DDBJ whole genome shotgun (WGS) entry which is preliminary data.</text>
</comment>